<feature type="compositionally biased region" description="Polar residues" evidence="1">
    <location>
        <begin position="42"/>
        <end position="55"/>
    </location>
</feature>
<feature type="region of interest" description="Disordered" evidence="1">
    <location>
        <begin position="1"/>
        <end position="58"/>
    </location>
</feature>
<organism evidence="2 3">
    <name type="scientific">Chitinophaga sancti</name>
    <dbReference type="NCBI Taxonomy" id="1004"/>
    <lineage>
        <taxon>Bacteria</taxon>
        <taxon>Pseudomonadati</taxon>
        <taxon>Bacteroidota</taxon>
        <taxon>Chitinophagia</taxon>
        <taxon>Chitinophagales</taxon>
        <taxon>Chitinophagaceae</taxon>
        <taxon>Chitinophaga</taxon>
    </lineage>
</organism>
<sequence>MINIARRRSEDRPTIDRTQIEDGANTERRWSEHRPTMDRTQIENGANTDQTQITDSLKKRSISPTVYQLDFCISNKCS</sequence>
<evidence type="ECO:0000256" key="1">
    <source>
        <dbReference type="SAM" id="MobiDB-lite"/>
    </source>
</evidence>
<gene>
    <name evidence="2" type="ORF">SAMN05661012_02914</name>
</gene>
<dbReference type="AlphaFoldDB" id="A0A1K1QMJ3"/>
<proteinExistence type="predicted"/>
<protein>
    <submittedName>
        <fullName evidence="2">Uncharacterized protein</fullName>
    </submittedName>
</protein>
<dbReference type="STRING" id="1004.SAMN05661012_02914"/>
<feature type="compositionally biased region" description="Basic and acidic residues" evidence="1">
    <location>
        <begin position="7"/>
        <end position="41"/>
    </location>
</feature>
<name>A0A1K1QMJ3_9BACT</name>
<evidence type="ECO:0000313" key="2">
    <source>
        <dbReference type="EMBL" id="SFW60843.1"/>
    </source>
</evidence>
<evidence type="ECO:0000313" key="3">
    <source>
        <dbReference type="Proteomes" id="UP000183788"/>
    </source>
</evidence>
<dbReference type="EMBL" id="FPIZ01000008">
    <property type="protein sequence ID" value="SFW60843.1"/>
    <property type="molecule type" value="Genomic_DNA"/>
</dbReference>
<dbReference type="Proteomes" id="UP000183788">
    <property type="component" value="Unassembled WGS sequence"/>
</dbReference>
<accession>A0A1K1QMJ3</accession>
<reference evidence="2 3" key="1">
    <citation type="submission" date="2016-11" db="EMBL/GenBank/DDBJ databases">
        <authorList>
            <person name="Jaros S."/>
            <person name="Januszkiewicz K."/>
            <person name="Wedrychowicz H."/>
        </authorList>
    </citation>
    <scope>NUCLEOTIDE SEQUENCE [LARGE SCALE GENOMIC DNA]</scope>
    <source>
        <strain evidence="2 3">DSM 784</strain>
    </source>
</reference>